<dbReference type="PANTHER" id="PTHR46673:SF1">
    <property type="entry name" value="4F2 CELL-SURFACE ANTIGEN HEAVY CHAIN"/>
    <property type="match status" value="1"/>
</dbReference>
<feature type="region of interest" description="Disordered" evidence="1">
    <location>
        <begin position="370"/>
        <end position="414"/>
    </location>
</feature>
<dbReference type="GO" id="GO:0015190">
    <property type="term" value="F:L-leucine transmembrane transporter activity"/>
    <property type="evidence" value="ECO:0007669"/>
    <property type="project" value="TreeGrafter"/>
</dbReference>
<dbReference type="Pfam" id="PF00128">
    <property type="entry name" value="Alpha-amylase"/>
    <property type="match status" value="1"/>
</dbReference>
<dbReference type="SUPFAM" id="SSF51445">
    <property type="entry name" value="(Trans)glycosidases"/>
    <property type="match status" value="1"/>
</dbReference>
<dbReference type="GO" id="GO:0016324">
    <property type="term" value="C:apical plasma membrane"/>
    <property type="evidence" value="ECO:0007669"/>
    <property type="project" value="TreeGrafter"/>
</dbReference>
<keyword evidence="5" id="KW-1185">Reference proteome</keyword>
<dbReference type="InterPro" id="IPR006047">
    <property type="entry name" value="GH13_cat_dom"/>
</dbReference>
<evidence type="ECO:0000256" key="2">
    <source>
        <dbReference type="SAM" id="Phobius"/>
    </source>
</evidence>
<dbReference type="GO" id="GO:0005975">
    <property type="term" value="P:carbohydrate metabolic process"/>
    <property type="evidence" value="ECO:0007669"/>
    <property type="project" value="InterPro"/>
</dbReference>
<sequence>MSNDTALDLKDVELNELDAEKQPMTGEESPAAETEKNGCVKVKLPEDQEEGLKFTGLSKEELLKVAGTPGWVRTRWALLILFWLGWLGMLAAAIVIIVQAPRCQPVPEQSWWHKGALYRIGAVAAFMDSNGDGTGDLAVSQRIDELNQLKIKGLVLGPVHKSNRNTDFNLDLMAIDPSLGSMENFTRLLQVAQKKSIRVVLDLTPNYKGEKPWFTETYLKTNKEKLKEAFQFWLDKGVDGIQLSGVEELLEMQPQLWEELRNLTGNYSTEERPRILIGETSLRDMGQILTLQNRSAADLLVSGVLGQLNRTGSAVSAGVEGYLRELRGSWPAWAVGRVVGHMASLVPQRLLGVYHTSLFTVPGTPVTNYGDEIGLRDEPGQAAKSPRMQWDESGPADYNQNISVKAQKSDPSPY</sequence>
<keyword evidence="2" id="KW-0472">Membrane</keyword>
<dbReference type="Proteomes" id="UP001230051">
    <property type="component" value="Unassembled WGS sequence"/>
</dbReference>
<dbReference type="GO" id="GO:1904273">
    <property type="term" value="P:L-alanine import across plasma membrane"/>
    <property type="evidence" value="ECO:0007669"/>
    <property type="project" value="TreeGrafter"/>
</dbReference>
<name>A0AAD8CI75_ACIOX</name>
<dbReference type="GO" id="GO:1903801">
    <property type="term" value="P:L-leucine import across plasma membrane"/>
    <property type="evidence" value="ECO:0007669"/>
    <property type="project" value="TreeGrafter"/>
</dbReference>
<dbReference type="GO" id="GO:0015173">
    <property type="term" value="F:aromatic amino acid transmembrane transporter activity"/>
    <property type="evidence" value="ECO:0007669"/>
    <property type="project" value="TreeGrafter"/>
</dbReference>
<dbReference type="Gene3D" id="3.20.20.80">
    <property type="entry name" value="Glycosidases"/>
    <property type="match status" value="1"/>
</dbReference>
<evidence type="ECO:0000313" key="5">
    <source>
        <dbReference type="Proteomes" id="UP001230051"/>
    </source>
</evidence>
<feature type="region of interest" description="Disordered" evidence="1">
    <location>
        <begin position="15"/>
        <end position="37"/>
    </location>
</feature>
<organism evidence="4 5">
    <name type="scientific">Acipenser oxyrinchus oxyrinchus</name>
    <dbReference type="NCBI Taxonomy" id="40147"/>
    <lineage>
        <taxon>Eukaryota</taxon>
        <taxon>Metazoa</taxon>
        <taxon>Chordata</taxon>
        <taxon>Craniata</taxon>
        <taxon>Vertebrata</taxon>
        <taxon>Euteleostomi</taxon>
        <taxon>Actinopterygii</taxon>
        <taxon>Chondrostei</taxon>
        <taxon>Acipenseriformes</taxon>
        <taxon>Acipenseridae</taxon>
        <taxon>Acipenser</taxon>
    </lineage>
</organism>
<reference evidence="4" key="1">
    <citation type="submission" date="2022-02" db="EMBL/GenBank/DDBJ databases">
        <title>Atlantic sturgeon de novo genome assembly.</title>
        <authorList>
            <person name="Stock M."/>
            <person name="Klopp C."/>
            <person name="Guiguen Y."/>
            <person name="Cabau C."/>
            <person name="Parinello H."/>
            <person name="Santidrian Yebra-Pimentel E."/>
            <person name="Kuhl H."/>
            <person name="Dirks R.P."/>
            <person name="Guessner J."/>
            <person name="Wuertz S."/>
            <person name="Du K."/>
            <person name="Schartl M."/>
        </authorList>
    </citation>
    <scope>NUCLEOTIDE SEQUENCE</scope>
    <source>
        <strain evidence="4">STURGEONOMICS-FGT-2020</strain>
        <tissue evidence="4">Whole blood</tissue>
    </source>
</reference>
<dbReference type="InterPro" id="IPR017853">
    <property type="entry name" value="GH"/>
</dbReference>
<feature type="transmembrane region" description="Helical" evidence="2">
    <location>
        <begin position="76"/>
        <end position="98"/>
    </location>
</feature>
<dbReference type="SMART" id="SM00642">
    <property type="entry name" value="Aamy"/>
    <property type="match status" value="1"/>
</dbReference>
<dbReference type="PANTHER" id="PTHR46673">
    <property type="entry name" value="4F2 CELL-SURFACE ANTIGEN HEAVY CHAIN"/>
    <property type="match status" value="1"/>
</dbReference>
<dbReference type="InterPro" id="IPR042280">
    <property type="entry name" value="SLC3A2"/>
</dbReference>
<dbReference type="EMBL" id="JAGXEW010000089">
    <property type="protein sequence ID" value="KAK1148591.1"/>
    <property type="molecule type" value="Genomic_DNA"/>
</dbReference>
<evidence type="ECO:0000259" key="3">
    <source>
        <dbReference type="SMART" id="SM00642"/>
    </source>
</evidence>
<proteinExistence type="predicted"/>
<comment type="caution">
    <text evidence="4">The sequence shown here is derived from an EMBL/GenBank/DDBJ whole genome shotgun (WGS) entry which is preliminary data.</text>
</comment>
<evidence type="ECO:0000313" key="4">
    <source>
        <dbReference type="EMBL" id="KAK1148591.1"/>
    </source>
</evidence>
<dbReference type="GO" id="GO:0015180">
    <property type="term" value="F:L-alanine transmembrane transporter activity"/>
    <property type="evidence" value="ECO:0007669"/>
    <property type="project" value="TreeGrafter"/>
</dbReference>
<protein>
    <submittedName>
        <fullName evidence="4">4F2 cell-surface antigen heavy chain</fullName>
    </submittedName>
</protein>
<evidence type="ECO:0000256" key="1">
    <source>
        <dbReference type="SAM" id="MobiDB-lite"/>
    </source>
</evidence>
<dbReference type="Pfam" id="PF16028">
    <property type="entry name" value="SLC3A2_N"/>
    <property type="match status" value="1"/>
</dbReference>
<accession>A0AAD8CI75</accession>
<dbReference type="GO" id="GO:0015823">
    <property type="term" value="P:phenylalanine transport"/>
    <property type="evidence" value="ECO:0007669"/>
    <property type="project" value="TreeGrafter"/>
</dbReference>
<keyword evidence="2" id="KW-0812">Transmembrane</keyword>
<keyword evidence="2" id="KW-1133">Transmembrane helix</keyword>
<gene>
    <name evidence="4" type="primary">Slc3a2</name>
    <name evidence="4" type="ORF">AOXY_G35105</name>
</gene>
<dbReference type="InterPro" id="IPR031984">
    <property type="entry name" value="SLC3A2_N"/>
</dbReference>
<dbReference type="GO" id="GO:0016323">
    <property type="term" value="C:basolateral plasma membrane"/>
    <property type="evidence" value="ECO:0007669"/>
    <property type="project" value="TreeGrafter"/>
</dbReference>
<dbReference type="AlphaFoldDB" id="A0AAD8CI75"/>
<feature type="domain" description="Glycosyl hydrolase family 13 catalytic" evidence="3">
    <location>
        <begin position="123"/>
        <end position="407"/>
    </location>
</feature>
<feature type="compositionally biased region" description="Polar residues" evidence="1">
    <location>
        <begin position="398"/>
        <end position="414"/>
    </location>
</feature>